<name>A0A090MHF3_AFIFE</name>
<comment type="subunit">
    <text evidence="1">Forms a heterodimer with UbiU.</text>
</comment>
<organism evidence="2 3">
    <name type="scientific">Afipia felis</name>
    <name type="common">Cat scratch disease bacillus</name>
    <dbReference type="NCBI Taxonomy" id="1035"/>
    <lineage>
        <taxon>Bacteria</taxon>
        <taxon>Pseudomonadati</taxon>
        <taxon>Pseudomonadota</taxon>
        <taxon>Alphaproteobacteria</taxon>
        <taxon>Hyphomicrobiales</taxon>
        <taxon>Nitrobacteraceae</taxon>
        <taxon>Afipia</taxon>
    </lineage>
</organism>
<keyword evidence="3" id="KW-1185">Reference proteome</keyword>
<dbReference type="GO" id="GO:0046872">
    <property type="term" value="F:metal ion binding"/>
    <property type="evidence" value="ECO:0007669"/>
    <property type="project" value="UniProtKB-KW"/>
</dbReference>
<dbReference type="Proteomes" id="UP000035762">
    <property type="component" value="Unassembled WGS sequence"/>
</dbReference>
<comment type="function">
    <text evidence="1">Required for O(2)-independent ubiquinone (coenzyme Q) biosynthesis. Together with UbiU, is essential for the C6-hydroxylation reaction in the oxygen-independent ubiquinone biosynthesis pathway.</text>
</comment>
<keyword evidence="1" id="KW-0411">Iron-sulfur</keyword>
<keyword evidence="1" id="KW-0479">Metal-binding</keyword>
<keyword evidence="1" id="KW-0004">4Fe-4S</keyword>
<dbReference type="GO" id="GO:0006744">
    <property type="term" value="P:ubiquinone biosynthetic process"/>
    <property type="evidence" value="ECO:0007669"/>
    <property type="project" value="UniProtKB-UniRule"/>
</dbReference>
<dbReference type="InterPro" id="IPR001539">
    <property type="entry name" value="Peptidase_U32"/>
</dbReference>
<comment type="pathway">
    <text evidence="1">Cofactor biosynthesis; ubiquinone biosynthesis.</text>
</comment>
<dbReference type="GO" id="GO:0051539">
    <property type="term" value="F:4 iron, 4 sulfur cluster binding"/>
    <property type="evidence" value="ECO:0007669"/>
    <property type="project" value="UniProtKB-UniRule"/>
</dbReference>
<keyword evidence="2" id="KW-0378">Hydrolase</keyword>
<evidence type="ECO:0000313" key="3">
    <source>
        <dbReference type="Proteomes" id="UP000035762"/>
    </source>
</evidence>
<gene>
    <name evidence="1" type="primary">ubiV</name>
    <name evidence="2" type="ORF">BN961_00436</name>
</gene>
<dbReference type="RefSeq" id="WP_009337381.1">
    <property type="nucleotide sequence ID" value="NZ_CCAZ020000001.1"/>
</dbReference>
<proteinExistence type="inferred from homology"/>
<comment type="caution">
    <text evidence="2">The sequence shown here is derived from an EMBL/GenBank/DDBJ whole genome shotgun (WGS) entry which is preliminary data.</text>
</comment>
<accession>A0A090MHF3</accession>
<comment type="cofactor">
    <cofactor evidence="1">
        <name>[4Fe-4S] cluster</name>
        <dbReference type="ChEBI" id="CHEBI:49883"/>
    </cofactor>
</comment>
<keyword evidence="1" id="KW-0831">Ubiquinone biosynthesis</keyword>
<dbReference type="GO" id="GO:0006508">
    <property type="term" value="P:proteolysis"/>
    <property type="evidence" value="ECO:0007669"/>
    <property type="project" value="UniProtKB-KW"/>
</dbReference>
<dbReference type="InterPro" id="IPR051454">
    <property type="entry name" value="RNA/ubiquinone_mod_enzymes"/>
</dbReference>
<dbReference type="EMBL" id="CCAZ020000001">
    <property type="protein sequence ID" value="CEG07055.1"/>
    <property type="molecule type" value="Genomic_DNA"/>
</dbReference>
<keyword evidence="1" id="KW-0408">Iron</keyword>
<feature type="binding site" evidence="1">
    <location>
        <position position="190"/>
    </location>
    <ligand>
        <name>[4Fe-4S] cluster</name>
        <dbReference type="ChEBI" id="CHEBI:49883"/>
    </ligand>
</feature>
<dbReference type="STRING" id="1035.BN961_00436"/>
<dbReference type="HAMAP" id="MF_02233">
    <property type="entry name" value="UbiV"/>
    <property type="match status" value="1"/>
</dbReference>
<dbReference type="NCBIfam" id="NF011991">
    <property type="entry name" value="PRK15447.1"/>
    <property type="match status" value="1"/>
</dbReference>
<reference evidence="2 3" key="1">
    <citation type="journal article" date="2014" name="Genome Announc.">
        <title>Genome Sequence of Afipia felis Strain 76713, Isolated in Hospital Water Using an Amoeba Co-Culture Procedure.</title>
        <authorList>
            <person name="Benamar S."/>
            <person name="La Scola B."/>
            <person name="Croce O."/>
        </authorList>
    </citation>
    <scope>NUCLEOTIDE SEQUENCE [LARGE SCALE GENOMIC DNA]</scope>
    <source>
        <strain evidence="2 3">76713</strain>
    </source>
</reference>
<dbReference type="PANTHER" id="PTHR30217:SF11">
    <property type="entry name" value="UBIQUINONE BIOSYNTHESIS PROTEIN UBIV"/>
    <property type="match status" value="1"/>
</dbReference>
<keyword evidence="2" id="KW-0645">Protease</keyword>
<protein>
    <recommendedName>
        <fullName evidence="1">Ubiquinone biosynthesis protein UbiV</fullName>
    </recommendedName>
</protein>
<dbReference type="PANTHER" id="PTHR30217">
    <property type="entry name" value="PEPTIDASE U32 FAMILY"/>
    <property type="match status" value="1"/>
</dbReference>
<comment type="similarity">
    <text evidence="1">Belongs to the peptidase U32 family. UbiV subfamily.</text>
</comment>
<evidence type="ECO:0000256" key="1">
    <source>
        <dbReference type="HAMAP-Rule" id="MF_02233"/>
    </source>
</evidence>
<evidence type="ECO:0000313" key="2">
    <source>
        <dbReference type="EMBL" id="CEG07055.1"/>
    </source>
</evidence>
<feature type="binding site" evidence="1">
    <location>
        <position position="186"/>
    </location>
    <ligand>
        <name>[4Fe-4S] cluster</name>
        <dbReference type="ChEBI" id="CHEBI:49883"/>
    </ligand>
</feature>
<dbReference type="GO" id="GO:0008233">
    <property type="term" value="F:peptidase activity"/>
    <property type="evidence" value="ECO:0007669"/>
    <property type="project" value="UniProtKB-KW"/>
</dbReference>
<feature type="binding site" evidence="1">
    <location>
        <position position="173"/>
    </location>
    <ligand>
        <name>[4Fe-4S] cluster</name>
        <dbReference type="ChEBI" id="CHEBI:49883"/>
    </ligand>
</feature>
<dbReference type="AlphaFoldDB" id="A0A090MHF3"/>
<dbReference type="OrthoDB" id="8523349at2"/>
<feature type="binding site" evidence="1">
    <location>
        <position position="40"/>
    </location>
    <ligand>
        <name>[4Fe-4S] cluster</name>
        <dbReference type="ChEBI" id="CHEBI:49883"/>
    </ligand>
</feature>
<dbReference type="Pfam" id="PF01136">
    <property type="entry name" value="Peptidase_U32"/>
    <property type="match status" value="1"/>
</dbReference>
<dbReference type="InterPro" id="IPR043693">
    <property type="entry name" value="UbiV"/>
</dbReference>
<dbReference type="UniPathway" id="UPA00232"/>
<sequence>MQLTLGPVLYNWAPDQWRDFYFRVAEEAPVDVAVIGEIVCSKRSPFFAEHMPAVIERLAACGKQVVLGSLILVSLKRERQQMAELAENTDFMVEANDLTCLGSLADRPHAIGPFVNIYNEATASYFARRGAQRICLPPELPMDSIRAIATALPDVTTEVFAFGRVPLAISARCYHARLHKLSKDNCRFVCEKDPDGLAVATLDGEPFLAMNGVQTMSHACANLLGEVDDLAMAGVGALRLSPQQCDMVAVARVFRDVIDGGRSHEDGMHELSCIYPDVPFANGFVHGQAGAVFVANEAGAESRIREPQMRDAVQ</sequence>